<feature type="compositionally biased region" description="Low complexity" evidence="1">
    <location>
        <begin position="195"/>
        <end position="221"/>
    </location>
</feature>
<feature type="compositionally biased region" description="Polar residues" evidence="1">
    <location>
        <begin position="116"/>
        <end position="134"/>
    </location>
</feature>
<feature type="compositionally biased region" description="Polar residues" evidence="1">
    <location>
        <begin position="36"/>
        <end position="61"/>
    </location>
</feature>
<sequence length="308" mass="31581">MMTRPVVCLLVFILSVAYVCLEGDAKSCPENGLNKDGSNCTSDPPRTPETITTVSGGSSSDRIFISLYGEEKEYPVPPSTGSSNSGTTRSSTRAQDQGAPQGPVETAPDVGGAGQPTLSKNPEISLQGNPNDRNGLNEGEGGQHPVSPTAHEQSRGVKDSSSVTSATQPGHSKPGTGGEPNLGEQIQPPESTPPTQGNQGSSNNTGDNTTTGDSNTTQETSPAEASTTNATASQENGNADSTATNTNTTTEAPTTTPSPVPVTDPQISSIAPTVLRNKASVDSSISPVWMRTAAPLLIVAVLFSVTLY</sequence>
<evidence type="ECO:0000256" key="1">
    <source>
        <dbReference type="SAM" id="MobiDB-lite"/>
    </source>
</evidence>
<name>A0A1X0NEA5_9TRYP</name>
<evidence type="ECO:0008006" key="5">
    <source>
        <dbReference type="Google" id="ProtNLM"/>
    </source>
</evidence>
<accession>A0A1X0NEA5</accession>
<feature type="compositionally biased region" description="Low complexity" evidence="1">
    <location>
        <begin position="79"/>
        <end position="93"/>
    </location>
</feature>
<dbReference type="GeneID" id="39991593"/>
<dbReference type="AlphaFoldDB" id="A0A1X0NEA5"/>
<dbReference type="RefSeq" id="XP_028876894.1">
    <property type="nucleotide sequence ID" value="XM_029031813.1"/>
</dbReference>
<feature type="compositionally biased region" description="Polar residues" evidence="1">
    <location>
        <begin position="223"/>
        <end position="239"/>
    </location>
</feature>
<keyword evidence="2" id="KW-0732">Signal</keyword>
<evidence type="ECO:0000313" key="4">
    <source>
        <dbReference type="Proteomes" id="UP000192257"/>
    </source>
</evidence>
<dbReference type="EMBL" id="NBCO01000123">
    <property type="protein sequence ID" value="ORC81282.1"/>
    <property type="molecule type" value="Genomic_DNA"/>
</dbReference>
<feature type="region of interest" description="Disordered" evidence="1">
    <location>
        <begin position="30"/>
        <end position="266"/>
    </location>
</feature>
<comment type="caution">
    <text evidence="3">The sequence shown here is derived from an EMBL/GenBank/DDBJ whole genome shotgun (WGS) entry which is preliminary data.</text>
</comment>
<evidence type="ECO:0000313" key="3">
    <source>
        <dbReference type="EMBL" id="ORC81282.1"/>
    </source>
</evidence>
<gene>
    <name evidence="3" type="ORF">TM35_001231020</name>
</gene>
<protein>
    <recommendedName>
        <fullName evidence="5">Mucin TcMUCII</fullName>
    </recommendedName>
</protein>
<proteinExistence type="predicted"/>
<dbReference type="Proteomes" id="UP000192257">
    <property type="component" value="Unassembled WGS sequence"/>
</dbReference>
<feature type="compositionally biased region" description="Polar residues" evidence="1">
    <location>
        <begin position="159"/>
        <end position="170"/>
    </location>
</feature>
<feature type="compositionally biased region" description="Low complexity" evidence="1">
    <location>
        <begin position="240"/>
        <end position="255"/>
    </location>
</feature>
<feature type="chain" id="PRO_5012619927" description="Mucin TcMUCII" evidence="2">
    <location>
        <begin position="22"/>
        <end position="308"/>
    </location>
</feature>
<reference evidence="3 4" key="1">
    <citation type="submission" date="2017-03" db="EMBL/GenBank/DDBJ databases">
        <title>An alternative strategy for trypanosome survival in the mammalian bloodstream revealed through genome and transcriptome analysis of the ubiquitous bovine parasite Trypanosoma (Megatrypanum) theileri.</title>
        <authorList>
            <person name="Kelly S."/>
            <person name="Ivens A."/>
            <person name="Mott A."/>
            <person name="O'Neill E."/>
            <person name="Emms D."/>
            <person name="Macleod O."/>
            <person name="Voorheis P."/>
            <person name="Matthews J."/>
            <person name="Matthews K."/>
            <person name="Carrington M."/>
        </authorList>
    </citation>
    <scope>NUCLEOTIDE SEQUENCE [LARGE SCALE GENOMIC DNA]</scope>
    <source>
        <strain evidence="3">Edinburgh</strain>
    </source>
</reference>
<keyword evidence="4" id="KW-1185">Reference proteome</keyword>
<feature type="signal peptide" evidence="2">
    <location>
        <begin position="1"/>
        <end position="21"/>
    </location>
</feature>
<evidence type="ECO:0000256" key="2">
    <source>
        <dbReference type="SAM" id="SignalP"/>
    </source>
</evidence>
<dbReference type="VEuPathDB" id="TriTrypDB:TM35_001231020"/>
<organism evidence="3 4">
    <name type="scientific">Trypanosoma theileri</name>
    <dbReference type="NCBI Taxonomy" id="67003"/>
    <lineage>
        <taxon>Eukaryota</taxon>
        <taxon>Discoba</taxon>
        <taxon>Euglenozoa</taxon>
        <taxon>Kinetoplastea</taxon>
        <taxon>Metakinetoplastina</taxon>
        <taxon>Trypanosomatida</taxon>
        <taxon>Trypanosomatidae</taxon>
        <taxon>Trypanosoma</taxon>
    </lineage>
</organism>